<dbReference type="EMBL" id="BBYQ01000046">
    <property type="protein sequence ID" value="GAP28946.1"/>
    <property type="molecule type" value="Genomic_DNA"/>
</dbReference>
<evidence type="ECO:0000313" key="7">
    <source>
        <dbReference type="Proteomes" id="UP000037179"/>
    </source>
</evidence>
<feature type="domain" description="LytR/CpsA/Psr regulator C-terminal" evidence="5">
    <location>
        <begin position="448"/>
        <end position="531"/>
    </location>
</feature>
<dbReference type="InterPro" id="IPR004474">
    <property type="entry name" value="LytR_CpsA_psr"/>
</dbReference>
<dbReference type="PANTHER" id="PTHR33392">
    <property type="entry name" value="POLYISOPRENYL-TEICHOIC ACID--PEPTIDOGLYCAN TEICHOIC ACID TRANSFERASE TAGU"/>
    <property type="match status" value="1"/>
</dbReference>
<dbReference type="InterPro" id="IPR027381">
    <property type="entry name" value="LytR/CpsA/Psr_C"/>
</dbReference>
<name>A0ABC9YVE9_9NOCA</name>
<gene>
    <name evidence="6" type="ORF">NSK11_contig00046-0031</name>
</gene>
<organism evidence="6 7">
    <name type="scientific">Nocardia seriolae</name>
    <dbReference type="NCBI Taxonomy" id="37332"/>
    <lineage>
        <taxon>Bacteria</taxon>
        <taxon>Bacillati</taxon>
        <taxon>Actinomycetota</taxon>
        <taxon>Actinomycetes</taxon>
        <taxon>Mycobacteriales</taxon>
        <taxon>Nocardiaceae</taxon>
        <taxon>Nocardia</taxon>
    </lineage>
</organism>
<feature type="compositionally biased region" description="Basic and acidic residues" evidence="2">
    <location>
        <begin position="71"/>
        <end position="88"/>
    </location>
</feature>
<reference evidence="7" key="1">
    <citation type="submission" date="2015-07" db="EMBL/GenBank/DDBJ databases">
        <title>Nocardia seriolae U-1 whole genome shotgun sequence.</title>
        <authorList>
            <person name="Imajoh M."/>
            <person name="Fukumoto Y."/>
            <person name="Sukeda M."/>
            <person name="Yamane J."/>
            <person name="Yamasaki K."/>
            <person name="Shimizu M."/>
            <person name="Ohnishi K."/>
            <person name="Oshima S."/>
        </authorList>
    </citation>
    <scope>NUCLEOTIDE SEQUENCE [LARGE SCALE GENOMIC DNA]</scope>
    <source>
        <strain evidence="7">U-1</strain>
    </source>
</reference>
<dbReference type="Proteomes" id="UP000037179">
    <property type="component" value="Unassembled WGS sequence"/>
</dbReference>
<evidence type="ECO:0000259" key="4">
    <source>
        <dbReference type="Pfam" id="PF03816"/>
    </source>
</evidence>
<reference evidence="6 7" key="2">
    <citation type="journal article" date="2016" name="Genome Announc.">
        <title>Draft Genome Sequence of Erythromycin- and Oxytetracycline-Sensitive Nocardia seriolae Strain U-1 (NBRC 110359).</title>
        <authorList>
            <person name="Imajoh M."/>
            <person name="Sukeda M."/>
            <person name="Shimizu M."/>
            <person name="Yamane J."/>
            <person name="Ohnishi K."/>
            <person name="Oshima S."/>
        </authorList>
    </citation>
    <scope>NUCLEOTIDE SEQUENCE [LARGE SCALE GENOMIC DNA]</scope>
    <source>
        <strain evidence="6 7">U-1</strain>
    </source>
</reference>
<feature type="transmembrane region" description="Helical" evidence="3">
    <location>
        <begin position="92"/>
        <end position="115"/>
    </location>
</feature>
<accession>A0ABC9YVE9</accession>
<evidence type="ECO:0008006" key="8">
    <source>
        <dbReference type="Google" id="ProtNLM"/>
    </source>
</evidence>
<dbReference type="Pfam" id="PF03816">
    <property type="entry name" value="LytR_cpsA_psr"/>
    <property type="match status" value="1"/>
</dbReference>
<feature type="region of interest" description="Disordered" evidence="2">
    <location>
        <begin position="539"/>
        <end position="588"/>
    </location>
</feature>
<feature type="domain" description="Cell envelope-related transcriptional attenuator" evidence="4">
    <location>
        <begin position="178"/>
        <end position="351"/>
    </location>
</feature>
<dbReference type="Pfam" id="PF13399">
    <property type="entry name" value="LytR_C"/>
    <property type="match status" value="1"/>
</dbReference>
<evidence type="ECO:0000313" key="6">
    <source>
        <dbReference type="EMBL" id="GAP28946.1"/>
    </source>
</evidence>
<evidence type="ECO:0000256" key="3">
    <source>
        <dbReference type="SAM" id="Phobius"/>
    </source>
</evidence>
<dbReference type="Gene3D" id="3.40.630.190">
    <property type="entry name" value="LCP protein"/>
    <property type="match status" value="1"/>
</dbReference>
<feature type="region of interest" description="Disordered" evidence="2">
    <location>
        <begin position="22"/>
        <end position="88"/>
    </location>
</feature>
<dbReference type="InterPro" id="IPR050922">
    <property type="entry name" value="LytR/CpsA/Psr_CW_biosynth"/>
</dbReference>
<dbReference type="AlphaFoldDB" id="A0ABC9YVE9"/>
<feature type="compositionally biased region" description="Low complexity" evidence="2">
    <location>
        <begin position="539"/>
        <end position="572"/>
    </location>
</feature>
<keyword evidence="3" id="KW-1133">Transmembrane helix</keyword>
<evidence type="ECO:0000259" key="5">
    <source>
        <dbReference type="Pfam" id="PF13399"/>
    </source>
</evidence>
<comment type="similarity">
    <text evidence="1">Belongs to the LytR/CpsA/Psr (LCP) family.</text>
</comment>
<dbReference type="Gene3D" id="3.30.70.2390">
    <property type="match status" value="1"/>
</dbReference>
<keyword evidence="7" id="KW-1185">Reference proteome</keyword>
<evidence type="ECO:0000256" key="1">
    <source>
        <dbReference type="ARBA" id="ARBA00006068"/>
    </source>
</evidence>
<sequence length="588" mass="61974">MQAHSQRVENLTASADYGTLDSAMYDDATQPLPVVGPEAGRRRRTPEKPTPTPRRSRRAEPPSNGRRAGRRRAEEKPGRTPARRERDRRLRLAGRGITALVATAVMGITGIVWYGRMDFDAGFVRSGAISPEDVNLDGDINMLLIGLDTRKDLNGNDLPKEILDQLHAGDGSEGGYNANSLILVHIPKDLKHIVAFSIPRDDYVPVQGIPGYDHAKIKESYGLKKYTVEEKLKAKGMAEGPELERQGREAGRASIVQTVKALTGVPINRFAEISLAGFYDLATALGGVDVCLNHAVDDSYYSGAVFPAGPQHLDGSDALAFVRQRHGLENGDLDRTHRQQAFLTSVANSLKSSGTLANPVRLKALMDVAHKDVVLSDGWSLSDFATTLGRAESPTVEFRTLPVLRYDNIDGQDVNIIDPVAIKKTVREAFGVSTPVAPAAPATTPTSTLDVANASGTPGQAAKVSKLLTGKGFPAGDVSNATYADGTTSTIYYGTGADTDAKQLSEMFGGIPVSPSSSVSAGHVKLVVGADLDIPASLDPAATTTSPTTSAGGSSPTSAAAADGTTSDAPDSGKPVTTTIGSKIPCVN</sequence>
<evidence type="ECO:0000256" key="2">
    <source>
        <dbReference type="SAM" id="MobiDB-lite"/>
    </source>
</evidence>
<proteinExistence type="inferred from homology"/>
<keyword evidence="3" id="KW-0812">Transmembrane</keyword>
<keyword evidence="3" id="KW-0472">Membrane</keyword>
<dbReference type="NCBIfam" id="TIGR00350">
    <property type="entry name" value="lytR_cpsA_psr"/>
    <property type="match status" value="1"/>
</dbReference>
<protein>
    <recommendedName>
        <fullName evidence="8">LytR family transcriptional regulator</fullName>
    </recommendedName>
</protein>
<dbReference type="PANTHER" id="PTHR33392:SF6">
    <property type="entry name" value="POLYISOPRENYL-TEICHOIC ACID--PEPTIDOGLYCAN TEICHOIC ACID TRANSFERASE TAGU"/>
    <property type="match status" value="1"/>
</dbReference>
<comment type="caution">
    <text evidence="6">The sequence shown here is derived from an EMBL/GenBank/DDBJ whole genome shotgun (WGS) entry which is preliminary data.</text>
</comment>